<accession>A0A542DCD6</accession>
<evidence type="ECO:0000313" key="2">
    <source>
        <dbReference type="EMBL" id="TQJ00734.1"/>
    </source>
</evidence>
<dbReference type="InterPro" id="IPR053135">
    <property type="entry name" value="AKR2_Oxidoreductase"/>
</dbReference>
<dbReference type="InterPro" id="IPR036812">
    <property type="entry name" value="NAD(P)_OxRdtase_dom_sf"/>
</dbReference>
<dbReference type="EMBL" id="VFML01000001">
    <property type="protein sequence ID" value="TQJ00734.1"/>
    <property type="molecule type" value="Genomic_DNA"/>
</dbReference>
<dbReference type="Proteomes" id="UP000320876">
    <property type="component" value="Unassembled WGS sequence"/>
</dbReference>
<dbReference type="SUPFAM" id="SSF51430">
    <property type="entry name" value="NAD(P)-linked oxidoreductase"/>
    <property type="match status" value="1"/>
</dbReference>
<dbReference type="PANTHER" id="PTHR43312">
    <property type="entry name" value="D-THREO-ALDOSE 1-DEHYDROGENASE"/>
    <property type="match status" value="1"/>
</dbReference>
<dbReference type="InterPro" id="IPR023210">
    <property type="entry name" value="NADP_OxRdtase_dom"/>
</dbReference>
<organism evidence="2 3">
    <name type="scientific">Amycolatopsis cihanbeyliensis</name>
    <dbReference type="NCBI Taxonomy" id="1128664"/>
    <lineage>
        <taxon>Bacteria</taxon>
        <taxon>Bacillati</taxon>
        <taxon>Actinomycetota</taxon>
        <taxon>Actinomycetes</taxon>
        <taxon>Pseudonocardiales</taxon>
        <taxon>Pseudonocardiaceae</taxon>
        <taxon>Amycolatopsis</taxon>
    </lineage>
</organism>
<keyword evidence="3" id="KW-1185">Reference proteome</keyword>
<comment type="caution">
    <text evidence="2">The sequence shown here is derived from an EMBL/GenBank/DDBJ whole genome shotgun (WGS) entry which is preliminary data.</text>
</comment>
<feature type="domain" description="NADP-dependent oxidoreductase" evidence="1">
    <location>
        <begin position="41"/>
        <end position="294"/>
    </location>
</feature>
<name>A0A542DCD6_AMYCI</name>
<sequence>MVTAIGLGLAAVGRPAYINLGRVAELPASRSVTALRAVTHALLDQAYAAGIRHIDVARSYGRAEEFLGAWLAERGHQDLVISSKWGYAYVGDWRLDAPVHEAKEHSADRFLAQWRESRSLLGDAISLYQVHSLTSDSPLFTDRRLLEELAALAGSGVRLGFSTSGPRQPETIRRAFELEVSGVRLFTAVQSTWNLLEPSAGAALAEARAAGAWVLVKETLANGRLAVDPPGPVAELATARGDTPDAVALAAALSQPWADVVLTGPASGAQLAGNLAAEAITLADAERDRLAALAEVPEEYWARRAALAWQ</sequence>
<dbReference type="OrthoDB" id="5522046at2"/>
<dbReference type="AlphaFoldDB" id="A0A542DCD6"/>
<evidence type="ECO:0000259" key="1">
    <source>
        <dbReference type="Pfam" id="PF00248"/>
    </source>
</evidence>
<reference evidence="2 3" key="1">
    <citation type="submission" date="2019-06" db="EMBL/GenBank/DDBJ databases">
        <title>Sequencing the genomes of 1000 actinobacteria strains.</title>
        <authorList>
            <person name="Klenk H.-P."/>
        </authorList>
    </citation>
    <scope>NUCLEOTIDE SEQUENCE [LARGE SCALE GENOMIC DNA]</scope>
    <source>
        <strain evidence="2 3">DSM 45679</strain>
    </source>
</reference>
<dbReference type="RefSeq" id="WP_141995629.1">
    <property type="nucleotide sequence ID" value="NZ_VFML01000001.1"/>
</dbReference>
<gene>
    <name evidence="2" type="ORF">FB471_0380</name>
</gene>
<dbReference type="Gene3D" id="3.20.20.100">
    <property type="entry name" value="NADP-dependent oxidoreductase domain"/>
    <property type="match status" value="1"/>
</dbReference>
<protein>
    <submittedName>
        <fullName evidence="2">Aryl-alcohol dehydrogenase-like predicted oxidoreductase</fullName>
    </submittedName>
</protein>
<evidence type="ECO:0000313" key="3">
    <source>
        <dbReference type="Proteomes" id="UP000320876"/>
    </source>
</evidence>
<proteinExistence type="predicted"/>
<dbReference type="Pfam" id="PF00248">
    <property type="entry name" value="Aldo_ket_red"/>
    <property type="match status" value="1"/>
</dbReference>
<dbReference type="PANTHER" id="PTHR43312:SF1">
    <property type="entry name" value="NADP-DEPENDENT OXIDOREDUCTASE DOMAIN-CONTAINING PROTEIN"/>
    <property type="match status" value="1"/>
</dbReference>